<keyword evidence="3" id="KW-1185">Reference proteome</keyword>
<protein>
    <submittedName>
        <fullName evidence="2">Uncharacterized protein</fullName>
    </submittedName>
</protein>
<evidence type="ECO:0000313" key="2">
    <source>
        <dbReference type="EMBL" id="KAK4444107.1"/>
    </source>
</evidence>
<reference evidence="2" key="1">
    <citation type="journal article" date="2023" name="Mol. Phylogenet. Evol.">
        <title>Genome-scale phylogeny and comparative genomics of the fungal order Sordariales.</title>
        <authorList>
            <person name="Hensen N."/>
            <person name="Bonometti L."/>
            <person name="Westerberg I."/>
            <person name="Brannstrom I.O."/>
            <person name="Guillou S."/>
            <person name="Cros-Aarteil S."/>
            <person name="Calhoun S."/>
            <person name="Haridas S."/>
            <person name="Kuo A."/>
            <person name="Mondo S."/>
            <person name="Pangilinan J."/>
            <person name="Riley R."/>
            <person name="LaButti K."/>
            <person name="Andreopoulos B."/>
            <person name="Lipzen A."/>
            <person name="Chen C."/>
            <person name="Yan M."/>
            <person name="Daum C."/>
            <person name="Ng V."/>
            <person name="Clum A."/>
            <person name="Steindorff A."/>
            <person name="Ohm R.A."/>
            <person name="Martin F."/>
            <person name="Silar P."/>
            <person name="Natvig D.O."/>
            <person name="Lalanne C."/>
            <person name="Gautier V."/>
            <person name="Ament-Velasquez S.L."/>
            <person name="Kruys A."/>
            <person name="Hutchinson M.I."/>
            <person name="Powell A.J."/>
            <person name="Barry K."/>
            <person name="Miller A.N."/>
            <person name="Grigoriev I.V."/>
            <person name="Debuchy R."/>
            <person name="Gladieux P."/>
            <person name="Hiltunen Thoren M."/>
            <person name="Johannesson H."/>
        </authorList>
    </citation>
    <scope>NUCLEOTIDE SEQUENCE</scope>
    <source>
        <strain evidence="2">PSN243</strain>
    </source>
</reference>
<dbReference type="Proteomes" id="UP001321760">
    <property type="component" value="Unassembled WGS sequence"/>
</dbReference>
<reference evidence="2" key="2">
    <citation type="submission" date="2023-05" db="EMBL/GenBank/DDBJ databases">
        <authorList>
            <consortium name="Lawrence Berkeley National Laboratory"/>
            <person name="Steindorff A."/>
            <person name="Hensen N."/>
            <person name="Bonometti L."/>
            <person name="Westerberg I."/>
            <person name="Brannstrom I.O."/>
            <person name="Guillou S."/>
            <person name="Cros-Aarteil S."/>
            <person name="Calhoun S."/>
            <person name="Haridas S."/>
            <person name="Kuo A."/>
            <person name="Mondo S."/>
            <person name="Pangilinan J."/>
            <person name="Riley R."/>
            <person name="Labutti K."/>
            <person name="Andreopoulos B."/>
            <person name="Lipzen A."/>
            <person name="Chen C."/>
            <person name="Yanf M."/>
            <person name="Daum C."/>
            <person name="Ng V."/>
            <person name="Clum A."/>
            <person name="Ohm R."/>
            <person name="Martin F."/>
            <person name="Silar P."/>
            <person name="Natvig D."/>
            <person name="Lalanne C."/>
            <person name="Gautier V."/>
            <person name="Ament-Velasquez S.L."/>
            <person name="Kruys A."/>
            <person name="Hutchinson M.I."/>
            <person name="Powell A.J."/>
            <person name="Barry K."/>
            <person name="Miller A.N."/>
            <person name="Grigoriev I.V."/>
            <person name="Debuchy R."/>
            <person name="Gladieux P."/>
            <person name="Thoren M.H."/>
            <person name="Johannesson H."/>
        </authorList>
    </citation>
    <scope>NUCLEOTIDE SEQUENCE</scope>
    <source>
        <strain evidence="2">PSN243</strain>
    </source>
</reference>
<accession>A0AAV9G7F8</accession>
<gene>
    <name evidence="2" type="ORF">QBC34DRAFT_430140</name>
</gene>
<proteinExistence type="predicted"/>
<organism evidence="2 3">
    <name type="scientific">Podospora aff. communis PSN243</name>
    <dbReference type="NCBI Taxonomy" id="3040156"/>
    <lineage>
        <taxon>Eukaryota</taxon>
        <taxon>Fungi</taxon>
        <taxon>Dikarya</taxon>
        <taxon>Ascomycota</taxon>
        <taxon>Pezizomycotina</taxon>
        <taxon>Sordariomycetes</taxon>
        <taxon>Sordariomycetidae</taxon>
        <taxon>Sordariales</taxon>
        <taxon>Podosporaceae</taxon>
        <taxon>Podospora</taxon>
    </lineage>
</organism>
<comment type="caution">
    <text evidence="2">The sequence shown here is derived from an EMBL/GenBank/DDBJ whole genome shotgun (WGS) entry which is preliminary data.</text>
</comment>
<feature type="region of interest" description="Disordered" evidence="1">
    <location>
        <begin position="30"/>
        <end position="55"/>
    </location>
</feature>
<evidence type="ECO:0000256" key="1">
    <source>
        <dbReference type="SAM" id="MobiDB-lite"/>
    </source>
</evidence>
<dbReference type="EMBL" id="MU865981">
    <property type="protein sequence ID" value="KAK4444107.1"/>
    <property type="molecule type" value="Genomic_DNA"/>
</dbReference>
<dbReference type="AlphaFoldDB" id="A0AAV9G7F8"/>
<name>A0AAV9G7F8_9PEZI</name>
<evidence type="ECO:0000313" key="3">
    <source>
        <dbReference type="Proteomes" id="UP001321760"/>
    </source>
</evidence>
<sequence length="452" mass="49900">MPRSLFSLSDPAPQRLGHCKRLSRAPRLRVALSDTADNESSSKRADAPMAQRQPHVVEDEAAHLSLEEDGVLSDEEMSFIDPTTLKTEDRVELSPPEADMMGIPPAPTTIRGEDQTRCAFVAPLLASAAPETRFSSAKERSANFINCLHPSARLMDPPIVFLAGSTPLGLSLRERVRGSGKITSDLQFRIGNNSPAFISAEGCEGQLPNSEDDELLSDEEMSYIDPGDLISAVDRVKAECDSKNVLPHLEEITLLSPTVLTGQKTLPPPRKVVGTFFAPEYHRYGLEYALGDDGRLYFHYVNTNDVYIPLSSEDLELFAATYPDVTIRVYKGDTKDENWDWLHSGHSKDHEGTQSLCSYRSSPWIVDTEWGRAGFVDKGGHIDTFANFQSRQGVAGCLQQCSWERVKPDCIVDQSAVPTIILTTPEGGTHGLEDPSCHLRIQREPPLRVAEL</sequence>